<evidence type="ECO:0000313" key="2">
    <source>
        <dbReference type="Proteomes" id="UP000267341"/>
    </source>
</evidence>
<gene>
    <name evidence="1" type="ORF">C7387_1550</name>
</gene>
<organism evidence="1 2">
    <name type="scientific">Yokenella regensburgei</name>
    <dbReference type="NCBI Taxonomy" id="158877"/>
    <lineage>
        <taxon>Bacteria</taxon>
        <taxon>Pseudomonadati</taxon>
        <taxon>Pseudomonadota</taxon>
        <taxon>Gammaproteobacteria</taxon>
        <taxon>Enterobacterales</taxon>
        <taxon>Enterobacteriaceae</taxon>
        <taxon>Yokenella</taxon>
    </lineage>
</organism>
<protein>
    <submittedName>
        <fullName evidence="1">Uncharacterized protein</fullName>
    </submittedName>
</protein>
<comment type="caution">
    <text evidence="1">The sequence shown here is derived from an EMBL/GenBank/DDBJ whole genome shotgun (WGS) entry which is preliminary data.</text>
</comment>
<name>A0ABX9S200_9ENTR</name>
<dbReference type="EMBL" id="RBIZ01000003">
    <property type="protein sequence ID" value="RKR64841.1"/>
    <property type="molecule type" value="Genomic_DNA"/>
</dbReference>
<evidence type="ECO:0000313" key="1">
    <source>
        <dbReference type="EMBL" id="RKR64841.1"/>
    </source>
</evidence>
<accession>A0ABX9S200</accession>
<keyword evidence="2" id="KW-1185">Reference proteome</keyword>
<reference evidence="1 2" key="1">
    <citation type="submission" date="2018-10" db="EMBL/GenBank/DDBJ databases">
        <title>Genomic Encyclopedia of Type Strains, Phase IV (KMG-IV): sequencing the most valuable type-strain genomes for metagenomic binning, comparative biology and taxonomic classification.</title>
        <authorList>
            <person name="Goeker M."/>
        </authorList>
    </citation>
    <scope>NUCLEOTIDE SEQUENCE [LARGE SCALE GENOMIC DNA]</scope>
    <source>
        <strain evidence="1 2">DSM 5079</strain>
    </source>
</reference>
<sequence>MIFNIMHIHGKKSFVRLSNKYALCLISKQ</sequence>
<dbReference type="Proteomes" id="UP000267341">
    <property type="component" value="Unassembled WGS sequence"/>
</dbReference>
<proteinExistence type="predicted"/>